<feature type="compositionally biased region" description="Pro residues" evidence="1">
    <location>
        <begin position="74"/>
        <end position="83"/>
    </location>
</feature>
<gene>
    <name evidence="2" type="ORF">IWQ60_005479</name>
</gene>
<evidence type="ECO:0000313" key="3">
    <source>
        <dbReference type="Proteomes" id="UP001150569"/>
    </source>
</evidence>
<keyword evidence="3" id="KW-1185">Reference proteome</keyword>
<proteinExistence type="predicted"/>
<dbReference type="Proteomes" id="UP001150569">
    <property type="component" value="Unassembled WGS sequence"/>
</dbReference>
<feature type="compositionally biased region" description="Low complexity" evidence="1">
    <location>
        <begin position="90"/>
        <end position="105"/>
    </location>
</feature>
<dbReference type="EMBL" id="JANBPT010000296">
    <property type="protein sequence ID" value="KAJ1924042.1"/>
    <property type="molecule type" value="Genomic_DNA"/>
</dbReference>
<feature type="compositionally biased region" description="Basic residues" evidence="1">
    <location>
        <begin position="54"/>
        <end position="63"/>
    </location>
</feature>
<accession>A0A9W8A679</accession>
<evidence type="ECO:0000313" key="2">
    <source>
        <dbReference type="EMBL" id="KAJ1924042.1"/>
    </source>
</evidence>
<protein>
    <submittedName>
        <fullName evidence="2">Uncharacterized protein</fullName>
    </submittedName>
</protein>
<feature type="region of interest" description="Disordered" evidence="1">
    <location>
        <begin position="1"/>
        <end position="105"/>
    </location>
</feature>
<reference evidence="2" key="1">
    <citation type="submission" date="2022-07" db="EMBL/GenBank/DDBJ databases">
        <title>Phylogenomic reconstructions and comparative analyses of Kickxellomycotina fungi.</title>
        <authorList>
            <person name="Reynolds N.K."/>
            <person name="Stajich J.E."/>
            <person name="Barry K."/>
            <person name="Grigoriev I.V."/>
            <person name="Crous P."/>
            <person name="Smith M.E."/>
        </authorList>
    </citation>
    <scope>NUCLEOTIDE SEQUENCE</scope>
    <source>
        <strain evidence="2">RSA 861</strain>
    </source>
</reference>
<dbReference type="AlphaFoldDB" id="A0A9W8A679"/>
<sequence length="183" mass="20132">MPSTMFNRLARRFTRTSPPQKPTLGLASPTTPPAASGLRALTTSTPFEDDHHHQQTHYRRTARPGRLPRNPGQFSPPPPPPAQGPVGTRAAPSLDTTTTSSSATSNVSAGLAWDSFTLESDFCTRLLAEIQAYERGAFRENSKRYYNLTLALHTLKMVHQDGGCAPIYRDYLGRLITAQALRQ</sequence>
<comment type="caution">
    <text evidence="2">The sequence shown here is derived from an EMBL/GenBank/DDBJ whole genome shotgun (WGS) entry which is preliminary data.</text>
</comment>
<organism evidence="2 3">
    <name type="scientific">Tieghemiomyces parasiticus</name>
    <dbReference type="NCBI Taxonomy" id="78921"/>
    <lineage>
        <taxon>Eukaryota</taxon>
        <taxon>Fungi</taxon>
        <taxon>Fungi incertae sedis</taxon>
        <taxon>Zoopagomycota</taxon>
        <taxon>Kickxellomycotina</taxon>
        <taxon>Dimargaritomycetes</taxon>
        <taxon>Dimargaritales</taxon>
        <taxon>Dimargaritaceae</taxon>
        <taxon>Tieghemiomyces</taxon>
    </lineage>
</organism>
<evidence type="ECO:0000256" key="1">
    <source>
        <dbReference type="SAM" id="MobiDB-lite"/>
    </source>
</evidence>
<name>A0A9W8A679_9FUNG</name>
<dbReference type="OrthoDB" id="5731655at2759"/>